<evidence type="ECO:0000313" key="13">
    <source>
        <dbReference type="EMBL" id="KJU84787.1"/>
    </source>
</evidence>
<evidence type="ECO:0000256" key="8">
    <source>
        <dbReference type="ARBA" id="ARBA00022840"/>
    </source>
</evidence>
<keyword evidence="8 9" id="KW-0067">ATP-binding</keyword>
<dbReference type="GO" id="GO:0005524">
    <property type="term" value="F:ATP binding"/>
    <property type="evidence" value="ECO:0007669"/>
    <property type="project" value="UniProtKB-KW"/>
</dbReference>
<dbReference type="NCBIfam" id="TIGR02397">
    <property type="entry name" value="dnaX_nterm"/>
    <property type="match status" value="1"/>
</dbReference>
<evidence type="ECO:0000313" key="14">
    <source>
        <dbReference type="Proteomes" id="UP000033423"/>
    </source>
</evidence>
<evidence type="ECO:0000256" key="3">
    <source>
        <dbReference type="ARBA" id="ARBA00022695"/>
    </source>
</evidence>
<dbReference type="InterPro" id="IPR050238">
    <property type="entry name" value="DNA_Rep/Repair_Clamp_Loader"/>
</dbReference>
<dbReference type="EC" id="2.7.7.7" evidence="9"/>
<evidence type="ECO:0000256" key="1">
    <source>
        <dbReference type="ARBA" id="ARBA00006360"/>
    </source>
</evidence>
<organism evidence="13 14">
    <name type="scientific">Candidatus Magnetobacterium bavaricum</name>
    <dbReference type="NCBI Taxonomy" id="29290"/>
    <lineage>
        <taxon>Bacteria</taxon>
        <taxon>Pseudomonadati</taxon>
        <taxon>Nitrospirota</taxon>
        <taxon>Thermodesulfovibrionia</taxon>
        <taxon>Thermodesulfovibrionales</taxon>
        <taxon>Candidatus Magnetobacteriaceae</taxon>
        <taxon>Candidatus Magnetobacterium</taxon>
    </lineage>
</organism>
<dbReference type="GO" id="GO:0003677">
    <property type="term" value="F:DNA binding"/>
    <property type="evidence" value="ECO:0007669"/>
    <property type="project" value="InterPro"/>
</dbReference>
<dbReference type="Gene3D" id="1.20.272.10">
    <property type="match status" value="1"/>
</dbReference>
<dbReference type="CDD" id="cd18137">
    <property type="entry name" value="HLD_clamp_pol_III_gamma_tau"/>
    <property type="match status" value="1"/>
</dbReference>
<dbReference type="Proteomes" id="UP000033423">
    <property type="component" value="Unassembled WGS sequence"/>
</dbReference>
<dbReference type="SUPFAM" id="SSF48019">
    <property type="entry name" value="post-AAA+ oligomerization domain-like"/>
    <property type="match status" value="1"/>
</dbReference>
<dbReference type="InterPro" id="IPR027417">
    <property type="entry name" value="P-loop_NTPase"/>
</dbReference>
<keyword evidence="3 9" id="KW-0548">Nucleotidyltransferase</keyword>
<dbReference type="InterPro" id="IPR012763">
    <property type="entry name" value="DNA_pol_III_sug/sutau_N"/>
</dbReference>
<comment type="caution">
    <text evidence="13">The sequence shown here is derived from an EMBL/GenBank/DDBJ whole genome shotgun (WGS) entry which is preliminary data.</text>
</comment>
<evidence type="ECO:0000256" key="10">
    <source>
        <dbReference type="SAM" id="MobiDB-lite"/>
    </source>
</evidence>
<feature type="domain" description="DNA polymerase III subunit gamma/tau helical lid" evidence="12">
    <location>
        <begin position="96"/>
        <end position="135"/>
    </location>
</feature>
<protein>
    <recommendedName>
        <fullName evidence="9">DNA polymerase III subunit gamma/tau</fullName>
        <ecNumber evidence="9">2.7.7.7</ecNumber>
    </recommendedName>
</protein>
<keyword evidence="2 9" id="KW-0808">Transferase</keyword>
<feature type="domain" description="DNA polymerase III gamma subunit" evidence="11">
    <location>
        <begin position="145"/>
        <end position="270"/>
    </location>
</feature>
<reference evidence="13 14" key="1">
    <citation type="submission" date="2015-02" db="EMBL/GenBank/DDBJ databases">
        <title>Single-cell genomics of uncultivated deep-branching MTB reveals a conserved set of magnetosome genes.</title>
        <authorList>
            <person name="Kolinko S."/>
            <person name="Richter M."/>
            <person name="Glockner F.O."/>
            <person name="Brachmann A."/>
            <person name="Schuler D."/>
        </authorList>
    </citation>
    <scope>NUCLEOTIDE SEQUENCE [LARGE SCALE GENOMIC DNA]</scope>
    <source>
        <strain evidence="13">TM-1</strain>
    </source>
</reference>
<dbReference type="GO" id="GO:0006261">
    <property type="term" value="P:DNA-templated DNA replication"/>
    <property type="evidence" value="ECO:0007669"/>
    <property type="project" value="TreeGrafter"/>
</dbReference>
<evidence type="ECO:0000259" key="12">
    <source>
        <dbReference type="Pfam" id="PF22608"/>
    </source>
</evidence>
<evidence type="ECO:0000256" key="7">
    <source>
        <dbReference type="ARBA" id="ARBA00022833"/>
    </source>
</evidence>
<dbReference type="SUPFAM" id="SSF52540">
    <property type="entry name" value="P-loop containing nucleoside triphosphate hydrolases"/>
    <property type="match status" value="1"/>
</dbReference>
<gene>
    <name evidence="9" type="primary">dnaX</name>
    <name evidence="13" type="ORF">MBAV_003020</name>
</gene>
<evidence type="ECO:0000256" key="2">
    <source>
        <dbReference type="ARBA" id="ARBA00022679"/>
    </source>
</evidence>
<dbReference type="Pfam" id="PF13177">
    <property type="entry name" value="DNA_pol3_delta2"/>
    <property type="match status" value="1"/>
</dbReference>
<name>A0A0F3GSJ6_9BACT</name>
<dbReference type="AlphaFoldDB" id="A0A0F3GSJ6"/>
<keyword evidence="6 9" id="KW-0547">Nucleotide-binding</keyword>
<evidence type="ECO:0000256" key="6">
    <source>
        <dbReference type="ARBA" id="ARBA00022741"/>
    </source>
</evidence>
<dbReference type="GO" id="GO:0046872">
    <property type="term" value="F:metal ion binding"/>
    <property type="evidence" value="ECO:0007669"/>
    <property type="project" value="UniProtKB-KW"/>
</dbReference>
<dbReference type="PANTHER" id="PTHR11669:SF0">
    <property type="entry name" value="PROTEIN STICHEL-LIKE 2"/>
    <property type="match status" value="1"/>
</dbReference>
<comment type="similarity">
    <text evidence="1 9">Belongs to the DnaX/STICHEL family.</text>
</comment>
<sequence length="373" mass="39459">MDVIEIDGASNNSVDDIRDLREKVKYAPSGSRYKIYIIDEAHMLSTAAFNALLKTLEEPPPNVIFVLATTAPNKIISTVLSRCQHLPFKRVPSALIKGRLMQVSQAEGFNITGEALELIARAADGGMRDCLTLLDKIASFTTDITVPAVRDLLGIADLSSVSAIANAIITGDRVLILKIIDALYDSGVDLRGFVSELTVFFRDALNQCVHKQQACPSPTVAGLLRPVDVETLTVILNELIKAHPTIKTFFSPRIALEMTLIKLSLLSSLRGVDGIVSELLQRAGELGHLPTLPPSGGAGEQKAVSQKLAIEAAPPVVSPSGNVQSNDVLLSLISPGADTQASPALSANKEAGAPPPPLPPSGSLTLVTASIKS</sequence>
<feature type="non-terminal residue" evidence="13">
    <location>
        <position position="373"/>
    </location>
</feature>
<dbReference type="InterPro" id="IPR008921">
    <property type="entry name" value="DNA_pol3_clamp-load_cplx_C"/>
</dbReference>
<dbReference type="Gene3D" id="1.10.8.60">
    <property type="match status" value="1"/>
</dbReference>
<dbReference type="InterPro" id="IPR045085">
    <property type="entry name" value="HLD_clamp_pol_III_gamma_tau"/>
</dbReference>
<keyword evidence="7" id="KW-0862">Zinc</keyword>
<keyword evidence="4 9" id="KW-0235">DNA replication</keyword>
<evidence type="ECO:0000256" key="4">
    <source>
        <dbReference type="ARBA" id="ARBA00022705"/>
    </source>
</evidence>
<evidence type="ECO:0000259" key="11">
    <source>
        <dbReference type="Pfam" id="PF12169"/>
    </source>
</evidence>
<keyword evidence="9" id="KW-0239">DNA-directed DNA polymerase</keyword>
<feature type="region of interest" description="Disordered" evidence="10">
    <location>
        <begin position="339"/>
        <end position="373"/>
    </location>
</feature>
<comment type="catalytic activity">
    <reaction evidence="9">
        <text>DNA(n) + a 2'-deoxyribonucleoside 5'-triphosphate = DNA(n+1) + diphosphate</text>
        <dbReference type="Rhea" id="RHEA:22508"/>
        <dbReference type="Rhea" id="RHEA-COMP:17339"/>
        <dbReference type="Rhea" id="RHEA-COMP:17340"/>
        <dbReference type="ChEBI" id="CHEBI:33019"/>
        <dbReference type="ChEBI" id="CHEBI:61560"/>
        <dbReference type="ChEBI" id="CHEBI:173112"/>
        <dbReference type="EC" id="2.7.7.7"/>
    </reaction>
</comment>
<dbReference type="PANTHER" id="PTHR11669">
    <property type="entry name" value="REPLICATION FACTOR C / DNA POLYMERASE III GAMMA-TAU SUBUNIT"/>
    <property type="match status" value="1"/>
</dbReference>
<dbReference type="InterPro" id="IPR022754">
    <property type="entry name" value="DNA_pol_III_gamma-3"/>
</dbReference>
<keyword evidence="5" id="KW-0479">Metal-binding</keyword>
<comment type="subunit">
    <text evidence="9">DNA polymerase III contains a core (composed of alpha, epsilon and theta chains) that associates with a tau subunit. This core dimerizes to form the POLIII' complex. PolIII' associates with the gamma complex (composed of gamma, delta, delta', psi and chi chains) and with the beta chain to form the complete DNA polymerase III complex.</text>
</comment>
<dbReference type="Gene3D" id="3.40.50.300">
    <property type="entry name" value="P-loop containing nucleotide triphosphate hydrolases"/>
    <property type="match status" value="1"/>
</dbReference>
<dbReference type="Pfam" id="PF12169">
    <property type="entry name" value="DNA_pol3_gamma3"/>
    <property type="match status" value="1"/>
</dbReference>
<evidence type="ECO:0000256" key="5">
    <source>
        <dbReference type="ARBA" id="ARBA00022723"/>
    </source>
</evidence>
<proteinExistence type="inferred from homology"/>
<accession>A0A0F3GSJ6</accession>
<dbReference type="Pfam" id="PF22608">
    <property type="entry name" value="DNAX_ATPase_lid"/>
    <property type="match status" value="1"/>
</dbReference>
<dbReference type="GO" id="GO:0003887">
    <property type="term" value="F:DNA-directed DNA polymerase activity"/>
    <property type="evidence" value="ECO:0007669"/>
    <property type="project" value="UniProtKB-KW"/>
</dbReference>
<dbReference type="GO" id="GO:0009360">
    <property type="term" value="C:DNA polymerase III complex"/>
    <property type="evidence" value="ECO:0007669"/>
    <property type="project" value="InterPro"/>
</dbReference>
<comment type="function">
    <text evidence="9">DNA polymerase III is a complex, multichain enzyme responsible for most of the replicative synthesis in bacteria. This DNA polymerase also exhibits 3' to 5' exonuclease activity.</text>
</comment>
<evidence type="ECO:0000256" key="9">
    <source>
        <dbReference type="RuleBase" id="RU364063"/>
    </source>
</evidence>
<keyword evidence="14" id="KW-1185">Reference proteome</keyword>
<dbReference type="EMBL" id="LACI01001290">
    <property type="protein sequence ID" value="KJU84787.1"/>
    <property type="molecule type" value="Genomic_DNA"/>
</dbReference>